<dbReference type="EMBL" id="NEXE01000104">
    <property type="protein sequence ID" value="PSN89102.1"/>
    <property type="molecule type" value="Genomic_DNA"/>
</dbReference>
<dbReference type="AlphaFoldDB" id="A0A2R6ART6"/>
<evidence type="ECO:0000313" key="1">
    <source>
        <dbReference type="EMBL" id="PSN89102.1"/>
    </source>
</evidence>
<gene>
    <name evidence="1" type="ORF">B9Q03_08770</name>
</gene>
<protein>
    <submittedName>
        <fullName evidence="1">Uncharacterized protein</fullName>
    </submittedName>
</protein>
<organism evidence="1 2">
    <name type="scientific">Candidatus Marsarchaeota G2 archaeon OSP_D</name>
    <dbReference type="NCBI Taxonomy" id="1978157"/>
    <lineage>
        <taxon>Archaea</taxon>
        <taxon>Candidatus Marsarchaeota</taxon>
        <taxon>Candidatus Marsarchaeota group 2</taxon>
    </lineage>
</organism>
<name>A0A2R6ART6_9ARCH</name>
<proteinExistence type="predicted"/>
<accession>A0A2R6ART6</accession>
<comment type="caution">
    <text evidence="1">The sequence shown here is derived from an EMBL/GenBank/DDBJ whole genome shotgun (WGS) entry which is preliminary data.</text>
</comment>
<dbReference type="Proteomes" id="UP000240322">
    <property type="component" value="Unassembled WGS sequence"/>
</dbReference>
<evidence type="ECO:0000313" key="2">
    <source>
        <dbReference type="Proteomes" id="UP000240322"/>
    </source>
</evidence>
<reference evidence="1 2" key="1">
    <citation type="submission" date="2017-04" db="EMBL/GenBank/DDBJ databases">
        <title>Novel microbial lineages endemic to geothermal iron-oxide mats fill important gaps in the evolutionary history of Archaea.</title>
        <authorList>
            <person name="Jay Z.J."/>
            <person name="Beam J.P."/>
            <person name="Dlakic M."/>
            <person name="Rusch D.B."/>
            <person name="Kozubal M.A."/>
            <person name="Inskeep W.P."/>
        </authorList>
    </citation>
    <scope>NUCLEOTIDE SEQUENCE [LARGE SCALE GENOMIC DNA]</scope>
    <source>
        <strain evidence="1">OSP_D</strain>
    </source>
</reference>
<sequence>MKTQNTTTQHTFKLHPPLQDARETATRLSTFKLSTGSTAPLNPPRTPMFSAQGVEHSDYRLPPRGRTPLTLCAQRFLGLLNPTNREASLPRYLDKLVKRVLLDE</sequence>